<evidence type="ECO:0000256" key="1">
    <source>
        <dbReference type="ARBA" id="ARBA00004613"/>
    </source>
</evidence>
<dbReference type="InterPro" id="IPR017948">
    <property type="entry name" value="TGFb_CS"/>
</dbReference>
<dbReference type="Gene3D" id="2.60.120.970">
    <property type="match status" value="1"/>
</dbReference>
<dbReference type="FunFam" id="2.60.120.970:FF:000003">
    <property type="entry name" value="Growth differentiation factor 11"/>
    <property type="match status" value="1"/>
</dbReference>
<evidence type="ECO:0000256" key="9">
    <source>
        <dbReference type="RuleBase" id="RU000354"/>
    </source>
</evidence>
<keyword evidence="13" id="KW-1185">Reference proteome</keyword>
<dbReference type="PANTHER" id="PTHR11848">
    <property type="entry name" value="TGF-BETA FAMILY"/>
    <property type="match status" value="1"/>
</dbReference>
<evidence type="ECO:0000256" key="3">
    <source>
        <dbReference type="ARBA" id="ARBA00022514"/>
    </source>
</evidence>
<evidence type="ECO:0000256" key="4">
    <source>
        <dbReference type="ARBA" id="ARBA00022525"/>
    </source>
</evidence>
<dbReference type="PANTHER" id="PTHR11848:SF166">
    <property type="entry name" value="GROWTH_DIFFERENTIATION FACTOR 11"/>
    <property type="match status" value="1"/>
</dbReference>
<dbReference type="STRING" id="137246.A0A401T4A3"/>
<dbReference type="GO" id="GO:0005615">
    <property type="term" value="C:extracellular space"/>
    <property type="evidence" value="ECO:0007669"/>
    <property type="project" value="UniProtKB-KW"/>
</dbReference>
<feature type="chain" id="PRO_5019092927" description="TGF-beta family profile domain-containing protein" evidence="10">
    <location>
        <begin position="20"/>
        <end position="383"/>
    </location>
</feature>
<dbReference type="PROSITE" id="PS51362">
    <property type="entry name" value="TGF_BETA_2"/>
    <property type="match status" value="1"/>
</dbReference>
<feature type="domain" description="TGF-beta family profile" evidence="11">
    <location>
        <begin position="271"/>
        <end position="383"/>
    </location>
</feature>
<keyword evidence="8" id="KW-1015">Disulfide bond</keyword>
<evidence type="ECO:0000256" key="10">
    <source>
        <dbReference type="SAM" id="SignalP"/>
    </source>
</evidence>
<keyword evidence="4" id="KW-0964">Secreted</keyword>
<dbReference type="Pfam" id="PF00019">
    <property type="entry name" value="TGF_beta"/>
    <property type="match status" value="1"/>
</dbReference>
<organism evidence="12 13">
    <name type="scientific">Chiloscyllium punctatum</name>
    <name type="common">Brownbanded bambooshark</name>
    <name type="synonym">Hemiscyllium punctatum</name>
    <dbReference type="NCBI Taxonomy" id="137246"/>
    <lineage>
        <taxon>Eukaryota</taxon>
        <taxon>Metazoa</taxon>
        <taxon>Chordata</taxon>
        <taxon>Craniata</taxon>
        <taxon>Vertebrata</taxon>
        <taxon>Chondrichthyes</taxon>
        <taxon>Elasmobranchii</taxon>
        <taxon>Galeomorphii</taxon>
        <taxon>Galeoidea</taxon>
        <taxon>Orectolobiformes</taxon>
        <taxon>Hemiscylliidae</taxon>
        <taxon>Chiloscyllium</taxon>
    </lineage>
</organism>
<dbReference type="OMA" id="QADAPFE"/>
<dbReference type="GO" id="GO:0005125">
    <property type="term" value="F:cytokine activity"/>
    <property type="evidence" value="ECO:0007669"/>
    <property type="project" value="UniProtKB-KW"/>
</dbReference>
<dbReference type="Proteomes" id="UP000287033">
    <property type="component" value="Unassembled WGS sequence"/>
</dbReference>
<dbReference type="SUPFAM" id="SSF57501">
    <property type="entry name" value="Cystine-knot cytokines"/>
    <property type="match status" value="1"/>
</dbReference>
<keyword evidence="7 9" id="KW-0339">Growth factor</keyword>
<evidence type="ECO:0000256" key="6">
    <source>
        <dbReference type="ARBA" id="ARBA00022729"/>
    </source>
</evidence>
<comment type="caution">
    <text evidence="12">The sequence shown here is derived from an EMBL/GenBank/DDBJ whole genome shotgun (WGS) entry which is preliminary data.</text>
</comment>
<name>A0A401T4A3_CHIPU</name>
<keyword evidence="6 10" id="KW-0732">Signal</keyword>
<evidence type="ECO:0000256" key="8">
    <source>
        <dbReference type="ARBA" id="ARBA00023157"/>
    </source>
</evidence>
<gene>
    <name evidence="12" type="ORF">chiPu_0015962</name>
</gene>
<dbReference type="SMART" id="SM00204">
    <property type="entry name" value="TGFB"/>
    <property type="match status" value="1"/>
</dbReference>
<dbReference type="InterPro" id="IPR015615">
    <property type="entry name" value="TGF-beta-rel"/>
</dbReference>
<comment type="subcellular location">
    <subcellularLocation>
        <location evidence="1">Secreted</location>
    </subcellularLocation>
</comment>
<dbReference type="FunFam" id="2.10.90.10:FF:000006">
    <property type="entry name" value="growth/differentiation factor 8"/>
    <property type="match status" value="1"/>
</dbReference>
<protein>
    <recommendedName>
        <fullName evidence="11">TGF-beta family profile domain-containing protein</fullName>
    </recommendedName>
</protein>
<evidence type="ECO:0000256" key="7">
    <source>
        <dbReference type="ARBA" id="ARBA00023030"/>
    </source>
</evidence>
<feature type="signal peptide" evidence="10">
    <location>
        <begin position="1"/>
        <end position="19"/>
    </location>
</feature>
<keyword evidence="3" id="KW-0202">Cytokine</keyword>
<comment type="similarity">
    <text evidence="2 9">Belongs to the TGF-beta family.</text>
</comment>
<evidence type="ECO:0000259" key="11">
    <source>
        <dbReference type="PROSITE" id="PS51362"/>
    </source>
</evidence>
<dbReference type="OrthoDB" id="5948587at2759"/>
<reference evidence="12 13" key="1">
    <citation type="journal article" date="2018" name="Nat. Ecol. Evol.">
        <title>Shark genomes provide insights into elasmobranch evolution and the origin of vertebrates.</title>
        <authorList>
            <person name="Hara Y"/>
            <person name="Yamaguchi K"/>
            <person name="Onimaru K"/>
            <person name="Kadota M"/>
            <person name="Koyanagi M"/>
            <person name="Keeley SD"/>
            <person name="Tatsumi K"/>
            <person name="Tanaka K"/>
            <person name="Motone F"/>
            <person name="Kageyama Y"/>
            <person name="Nozu R"/>
            <person name="Adachi N"/>
            <person name="Nishimura O"/>
            <person name="Nakagawa R"/>
            <person name="Tanegashima C"/>
            <person name="Kiyatake I"/>
            <person name="Matsumoto R"/>
            <person name="Murakumo K"/>
            <person name="Nishida K"/>
            <person name="Terakita A"/>
            <person name="Kuratani S"/>
            <person name="Sato K"/>
            <person name="Hyodo S Kuraku.S."/>
        </authorList>
    </citation>
    <scope>NUCLEOTIDE SEQUENCE [LARGE SCALE GENOMIC DNA]</scope>
</reference>
<dbReference type="PROSITE" id="PS00250">
    <property type="entry name" value="TGF_BETA_1"/>
    <property type="match status" value="1"/>
</dbReference>
<dbReference type="GO" id="GO:0008083">
    <property type="term" value="F:growth factor activity"/>
    <property type="evidence" value="ECO:0007669"/>
    <property type="project" value="UniProtKB-KW"/>
</dbReference>
<dbReference type="EMBL" id="BEZZ01001002">
    <property type="protein sequence ID" value="GCC37458.1"/>
    <property type="molecule type" value="Genomic_DNA"/>
</dbReference>
<evidence type="ECO:0000256" key="2">
    <source>
        <dbReference type="ARBA" id="ARBA00006656"/>
    </source>
</evidence>
<dbReference type="Gene3D" id="2.10.90.10">
    <property type="entry name" value="Cystine-knot cytokines"/>
    <property type="match status" value="1"/>
</dbReference>
<dbReference type="Pfam" id="PF00688">
    <property type="entry name" value="TGFb_propeptide"/>
    <property type="match status" value="1"/>
</dbReference>
<evidence type="ECO:0000313" key="12">
    <source>
        <dbReference type="EMBL" id="GCC37458.1"/>
    </source>
</evidence>
<dbReference type="InterPro" id="IPR001839">
    <property type="entry name" value="TGF-b_C"/>
</dbReference>
<dbReference type="InterPro" id="IPR029034">
    <property type="entry name" value="Cystine-knot_cytokine"/>
</dbReference>
<dbReference type="InterPro" id="IPR001111">
    <property type="entry name" value="TGF-b_propeptide"/>
</dbReference>
<dbReference type="CDD" id="cd19388">
    <property type="entry name" value="TGF_beta_GDF8"/>
    <property type="match status" value="1"/>
</dbReference>
<accession>A0A401T4A3</accession>
<evidence type="ECO:0000256" key="5">
    <source>
        <dbReference type="ARBA" id="ARBA00022685"/>
    </source>
</evidence>
<proteinExistence type="inferred from homology"/>
<keyword evidence="5" id="KW-0165">Cleavage on pair of basic residues</keyword>
<dbReference type="AlphaFoldDB" id="A0A401T4A3"/>
<sequence length="383" mass="43813">MHKSHVFFCLLVSLGLTASDEPVLEKDLEARERVLDQAEPGRQECSACLWREHSKALRLESIKSQILSKLRLKQAPNISRDIVNQLLPKAPPLQQLLDRYDIQGDDCLAKEPLLEDDEYHATTETVITMATEPEPCVQVDGSPKCCFFKFSPKITFTNLVRAHLWVYLRPVLHTSTVYLQILRLKPVTEKGSRHSRIRSLKIDLNSRNGRWQSIDFKHVLQNWFKQPHANWGIEINAFDMNGNDLAITSPGNGEKGLQPFLEVKVAETNKRTRRNLGLDCDEHSTESRCCRYPLTVDFEAFGWDWIIAPKRYKANYCSGQCEYMFMQKYPHTHLVHHANARGSAGPCCTPTKMSPINMLYFNDKQQIINGQIPGMVVDRCGCS</sequence>
<evidence type="ECO:0000313" key="13">
    <source>
        <dbReference type="Proteomes" id="UP000287033"/>
    </source>
</evidence>